<comment type="catalytic activity">
    <reaction evidence="9">
        <text>ATP + H2O = ADP + phosphate + H(+)</text>
        <dbReference type="Rhea" id="RHEA:13065"/>
        <dbReference type="ChEBI" id="CHEBI:15377"/>
        <dbReference type="ChEBI" id="CHEBI:15378"/>
        <dbReference type="ChEBI" id="CHEBI:30616"/>
        <dbReference type="ChEBI" id="CHEBI:43474"/>
        <dbReference type="ChEBI" id="CHEBI:456216"/>
        <dbReference type="EC" id="3.6.4.13"/>
    </reaction>
</comment>
<dbReference type="InterPro" id="IPR014014">
    <property type="entry name" value="RNA_helicase_DEAD_Q_motif"/>
</dbReference>
<dbReference type="SMART" id="SM00490">
    <property type="entry name" value="HELICc"/>
    <property type="match status" value="1"/>
</dbReference>
<dbReference type="Pfam" id="PF00270">
    <property type="entry name" value="DEAD"/>
    <property type="match status" value="1"/>
</dbReference>
<keyword evidence="5 12" id="KW-0347">Helicase</keyword>
<keyword evidence="3 12" id="KW-0547">Nucleotide-binding</keyword>
<dbReference type="Gene3D" id="3.30.70.330">
    <property type="match status" value="1"/>
</dbReference>
<dbReference type="OrthoDB" id="9805696at2"/>
<reference evidence="17 18" key="1">
    <citation type="submission" date="2018-06" db="EMBL/GenBank/DDBJ databases">
        <title>Pseudomonas jilinensis sp. nov., isolated from the production water of Jilin Oilfield in China.</title>
        <authorList>
            <person name="Wang J."/>
        </authorList>
    </citation>
    <scope>NUCLEOTIDE SEQUENCE [LARGE SCALE GENOMIC DNA]</scope>
    <source>
        <strain evidence="17 18">JS15-10A1</strain>
    </source>
</reference>
<sequence>MNNCCRQGGSQESFLPAEKNPAAIRPENTYTTPLSYPPRFTSRMSDTAPAATQFADLGLPAALLEALNSLGYETPSPIQAEAIPTLLEGHDLLGLAQTGTGKTAAFALPVLAGIDPSLRATQALILTPTRELALQVAEALQRYAQNLRGFSVLALYGGSAFGPQFKALERGVQVVVATPGRLTDHLRRGSLKLQQLRFLVLDEADEMLKMGFADDLEAVFDEVPDNTQKALFSATMPPGVRNVARNHLRDPKEIRLHSGAKSSLETITQKVWEVANHHKLDAMTRLLEVEPVEAMIVFVRTKTASLELAERLEARGFAAAALNGDLSQQLREQVVDRLKRGLLDIVVATDVAARGLDVERITHVLNYDLPHDSESYVHRIGRTGRAGRQGTAILFATPRERRLLHVLEKATGQKIEPQALPSADAVRSGRLNKLATRLNSASEQSGALHEQLVHDLQELTSLDATELAACLLSILPGAKALLEPVADLPTAPARRERDSLAERDSGLVRYKVQGGRSNGLLPKPLVEALVKHAGLQKSQIGNIKLFNEHTAVYLPQLDSSTLNRLAGIEINGMTLQIKAWPLPPGETEHRPRHHKPRRDFAGKQPPRKGKPRG</sequence>
<feature type="region of interest" description="Disordered" evidence="13">
    <location>
        <begin position="1"/>
        <end position="30"/>
    </location>
</feature>
<dbReference type="Pfam" id="PF25399">
    <property type="entry name" value="DeaD_dimer"/>
    <property type="match status" value="1"/>
</dbReference>
<feature type="domain" description="Helicase C-terminal" evidence="15">
    <location>
        <begin position="279"/>
        <end position="428"/>
    </location>
</feature>
<evidence type="ECO:0000259" key="14">
    <source>
        <dbReference type="PROSITE" id="PS51192"/>
    </source>
</evidence>
<evidence type="ECO:0000256" key="1">
    <source>
        <dbReference type="ARBA" id="ARBA00012552"/>
    </source>
</evidence>
<gene>
    <name evidence="17" type="ORF">C2846_02160</name>
</gene>
<evidence type="ECO:0000256" key="6">
    <source>
        <dbReference type="ARBA" id="ARBA00022840"/>
    </source>
</evidence>
<keyword evidence="6 12" id="KW-0067">ATP-binding</keyword>
<dbReference type="PROSITE" id="PS00039">
    <property type="entry name" value="DEAD_ATP_HELICASE"/>
    <property type="match status" value="1"/>
</dbReference>
<feature type="region of interest" description="Disordered" evidence="13">
    <location>
        <begin position="581"/>
        <end position="613"/>
    </location>
</feature>
<dbReference type="EC" id="3.6.4.13" evidence="1"/>
<dbReference type="InterPro" id="IPR000629">
    <property type="entry name" value="RNA-helicase_DEAD-box_CS"/>
</dbReference>
<dbReference type="CDD" id="cd00268">
    <property type="entry name" value="DEADc"/>
    <property type="match status" value="1"/>
</dbReference>
<dbReference type="Proteomes" id="UP000265745">
    <property type="component" value="Unassembled WGS sequence"/>
</dbReference>
<evidence type="ECO:0000256" key="3">
    <source>
        <dbReference type="ARBA" id="ARBA00022741"/>
    </source>
</evidence>
<keyword evidence="4 12" id="KW-0378">Hydrolase</keyword>
<evidence type="ECO:0000256" key="12">
    <source>
        <dbReference type="RuleBase" id="RU000492"/>
    </source>
</evidence>
<dbReference type="GO" id="GO:0005829">
    <property type="term" value="C:cytosol"/>
    <property type="evidence" value="ECO:0007669"/>
    <property type="project" value="TreeGrafter"/>
</dbReference>
<dbReference type="SUPFAM" id="SSF52540">
    <property type="entry name" value="P-loop containing nucleoside triphosphate hydrolases"/>
    <property type="match status" value="1"/>
</dbReference>
<dbReference type="InterPro" id="IPR050547">
    <property type="entry name" value="DEAD_box_RNA_helicases"/>
</dbReference>
<dbReference type="FunFam" id="3.40.50.300:FF:000108">
    <property type="entry name" value="ATP-dependent RNA helicase RhlE"/>
    <property type="match status" value="1"/>
</dbReference>
<dbReference type="InterPro" id="IPR027417">
    <property type="entry name" value="P-loop_NTPase"/>
</dbReference>
<dbReference type="Gene3D" id="3.40.50.300">
    <property type="entry name" value="P-loop containing nucleotide triphosphate hydrolases"/>
    <property type="match status" value="2"/>
</dbReference>
<evidence type="ECO:0000256" key="13">
    <source>
        <dbReference type="SAM" id="MobiDB-lite"/>
    </source>
</evidence>
<dbReference type="Pfam" id="PF00271">
    <property type="entry name" value="Helicase_C"/>
    <property type="match status" value="1"/>
</dbReference>
<keyword evidence="7" id="KW-0346">Stress response</keyword>
<evidence type="ECO:0000256" key="10">
    <source>
        <dbReference type="ARBA" id="ARBA00074363"/>
    </source>
</evidence>
<keyword evidence="18" id="KW-1185">Reference proteome</keyword>
<name>A0A396S0Q9_9PSED</name>
<evidence type="ECO:0000256" key="11">
    <source>
        <dbReference type="PROSITE-ProRule" id="PRU00552"/>
    </source>
</evidence>
<proteinExistence type="inferred from homology"/>
<keyword evidence="2" id="KW-0963">Cytoplasm</keyword>
<dbReference type="Pfam" id="PF03880">
    <property type="entry name" value="DbpA"/>
    <property type="match status" value="1"/>
</dbReference>
<feature type="short sequence motif" description="Q motif" evidence="11">
    <location>
        <begin position="52"/>
        <end position="80"/>
    </location>
</feature>
<dbReference type="InterPro" id="IPR011545">
    <property type="entry name" value="DEAD/DEAH_box_helicase_dom"/>
</dbReference>
<dbReference type="AlphaFoldDB" id="A0A396S0Q9"/>
<feature type="domain" description="DEAD-box RNA helicase Q" evidence="16">
    <location>
        <begin position="52"/>
        <end position="80"/>
    </location>
</feature>
<dbReference type="GO" id="GO:0009409">
    <property type="term" value="P:response to cold"/>
    <property type="evidence" value="ECO:0007669"/>
    <property type="project" value="TreeGrafter"/>
</dbReference>
<protein>
    <recommendedName>
        <fullName evidence="10">DEAD-box ATP-dependent RNA helicase RhpA</fullName>
        <ecNumber evidence="1">3.6.4.13</ecNumber>
    </recommendedName>
</protein>
<dbReference type="GO" id="GO:0042255">
    <property type="term" value="P:ribosome assembly"/>
    <property type="evidence" value="ECO:0007669"/>
    <property type="project" value="UniProtKB-ARBA"/>
</dbReference>
<feature type="domain" description="Helicase ATP-binding" evidence="14">
    <location>
        <begin position="83"/>
        <end position="254"/>
    </location>
</feature>
<dbReference type="GO" id="GO:0003724">
    <property type="term" value="F:RNA helicase activity"/>
    <property type="evidence" value="ECO:0007669"/>
    <property type="project" value="UniProtKB-EC"/>
</dbReference>
<evidence type="ECO:0000259" key="15">
    <source>
        <dbReference type="PROSITE" id="PS51194"/>
    </source>
</evidence>
<dbReference type="InterPro" id="IPR057325">
    <property type="entry name" value="DeaD_dimer"/>
</dbReference>
<comment type="similarity">
    <text evidence="8 12">Belongs to the DEAD box helicase family.</text>
</comment>
<dbReference type="InterPro" id="IPR014001">
    <property type="entry name" value="Helicase_ATP-bd"/>
</dbReference>
<dbReference type="GO" id="GO:0016787">
    <property type="term" value="F:hydrolase activity"/>
    <property type="evidence" value="ECO:0007669"/>
    <property type="project" value="UniProtKB-KW"/>
</dbReference>
<comment type="caution">
    <text evidence="17">The sequence shown here is derived from an EMBL/GenBank/DDBJ whole genome shotgun (WGS) entry which is preliminary data.</text>
</comment>
<dbReference type="PANTHER" id="PTHR47963">
    <property type="entry name" value="DEAD-BOX ATP-DEPENDENT RNA HELICASE 47, MITOCHONDRIAL"/>
    <property type="match status" value="1"/>
</dbReference>
<evidence type="ECO:0000256" key="9">
    <source>
        <dbReference type="ARBA" id="ARBA00047984"/>
    </source>
</evidence>
<dbReference type="GO" id="GO:0005840">
    <property type="term" value="C:ribosome"/>
    <property type="evidence" value="ECO:0007669"/>
    <property type="project" value="TreeGrafter"/>
</dbReference>
<evidence type="ECO:0000313" key="17">
    <source>
        <dbReference type="EMBL" id="RHW22459.1"/>
    </source>
</evidence>
<evidence type="ECO:0000256" key="8">
    <source>
        <dbReference type="ARBA" id="ARBA00038437"/>
    </source>
</evidence>
<dbReference type="GO" id="GO:0005524">
    <property type="term" value="F:ATP binding"/>
    <property type="evidence" value="ECO:0007669"/>
    <property type="project" value="UniProtKB-KW"/>
</dbReference>
<feature type="compositionally biased region" description="Polar residues" evidence="13">
    <location>
        <begin position="1"/>
        <end position="13"/>
    </location>
</feature>
<dbReference type="InterPro" id="IPR001650">
    <property type="entry name" value="Helicase_C-like"/>
</dbReference>
<dbReference type="PROSITE" id="PS51195">
    <property type="entry name" value="Q_MOTIF"/>
    <property type="match status" value="1"/>
</dbReference>
<dbReference type="GO" id="GO:0033592">
    <property type="term" value="F:RNA strand annealing activity"/>
    <property type="evidence" value="ECO:0007669"/>
    <property type="project" value="TreeGrafter"/>
</dbReference>
<dbReference type="CDD" id="cd18787">
    <property type="entry name" value="SF2_C_DEAD"/>
    <property type="match status" value="1"/>
</dbReference>
<evidence type="ECO:0000259" key="16">
    <source>
        <dbReference type="PROSITE" id="PS51195"/>
    </source>
</evidence>
<organism evidence="17 18">
    <name type="scientific">Pseudomonas jilinensis</name>
    <dbReference type="NCBI Taxonomy" id="2078689"/>
    <lineage>
        <taxon>Bacteria</taxon>
        <taxon>Pseudomonadati</taxon>
        <taxon>Pseudomonadota</taxon>
        <taxon>Gammaproteobacteria</taxon>
        <taxon>Pseudomonadales</taxon>
        <taxon>Pseudomonadaceae</taxon>
        <taxon>Pseudomonas</taxon>
    </lineage>
</organism>
<dbReference type="InterPro" id="IPR044742">
    <property type="entry name" value="DEAD/DEAH_RhlB"/>
</dbReference>
<evidence type="ECO:0000313" key="18">
    <source>
        <dbReference type="Proteomes" id="UP000265745"/>
    </source>
</evidence>
<dbReference type="EMBL" id="QJSA01000002">
    <property type="protein sequence ID" value="RHW22459.1"/>
    <property type="molecule type" value="Genomic_DNA"/>
</dbReference>
<evidence type="ECO:0000256" key="5">
    <source>
        <dbReference type="ARBA" id="ARBA00022806"/>
    </source>
</evidence>
<dbReference type="SMART" id="SM00487">
    <property type="entry name" value="DEXDc"/>
    <property type="match status" value="1"/>
</dbReference>
<dbReference type="PROSITE" id="PS51194">
    <property type="entry name" value="HELICASE_CTER"/>
    <property type="match status" value="1"/>
</dbReference>
<dbReference type="PANTHER" id="PTHR47963:SF8">
    <property type="entry name" value="ATP-DEPENDENT RNA HELICASE DEAD"/>
    <property type="match status" value="1"/>
</dbReference>
<accession>A0A396S0Q9</accession>
<dbReference type="InterPro" id="IPR005580">
    <property type="entry name" value="DbpA/CsdA_RNA-bd_dom"/>
</dbReference>
<evidence type="ECO:0000256" key="2">
    <source>
        <dbReference type="ARBA" id="ARBA00022490"/>
    </source>
</evidence>
<evidence type="ECO:0000256" key="4">
    <source>
        <dbReference type="ARBA" id="ARBA00022801"/>
    </source>
</evidence>
<dbReference type="InterPro" id="IPR012677">
    <property type="entry name" value="Nucleotide-bd_a/b_plait_sf"/>
</dbReference>
<dbReference type="PROSITE" id="PS51192">
    <property type="entry name" value="HELICASE_ATP_BIND_1"/>
    <property type="match status" value="1"/>
</dbReference>
<evidence type="ECO:0000256" key="7">
    <source>
        <dbReference type="ARBA" id="ARBA00023016"/>
    </source>
</evidence>